<accession>A0A511JJT1</accession>
<evidence type="ECO:0000313" key="3">
    <source>
        <dbReference type="Proteomes" id="UP000321049"/>
    </source>
</evidence>
<proteinExistence type="predicted"/>
<keyword evidence="3" id="KW-1185">Reference proteome</keyword>
<sequence length="111" mass="11748">MSSSFLVAAEALTGGDVVVVELGVEPAQLGEPTRGSTGPADSQSISVTVSALTTMCGRDTIARSAPARGSPRCGPTTSARRRISWSGGRRCFQARRPHVLYWIRGRGDRDC</sequence>
<protein>
    <submittedName>
        <fullName evidence="2">Uncharacterized protein</fullName>
    </submittedName>
</protein>
<gene>
    <name evidence="2" type="ORF">CTE05_16860</name>
</gene>
<comment type="caution">
    <text evidence="2">The sequence shown here is derived from an EMBL/GenBank/DDBJ whole genome shotgun (WGS) entry which is preliminary data.</text>
</comment>
<dbReference type="AlphaFoldDB" id="A0A511JJT1"/>
<dbReference type="Proteomes" id="UP000321049">
    <property type="component" value="Unassembled WGS sequence"/>
</dbReference>
<evidence type="ECO:0000313" key="2">
    <source>
        <dbReference type="EMBL" id="GEL98139.1"/>
    </source>
</evidence>
<reference evidence="2 3" key="1">
    <citation type="submission" date="2019-07" db="EMBL/GenBank/DDBJ databases">
        <title>Whole genome shotgun sequence of Cellulomonas terrae NBRC 100819.</title>
        <authorList>
            <person name="Hosoyama A."/>
            <person name="Uohara A."/>
            <person name="Ohji S."/>
            <person name="Ichikawa N."/>
        </authorList>
    </citation>
    <scope>NUCLEOTIDE SEQUENCE [LARGE SCALE GENOMIC DNA]</scope>
    <source>
        <strain evidence="2 3">NBRC 100819</strain>
    </source>
</reference>
<dbReference type="EMBL" id="BJWH01000007">
    <property type="protein sequence ID" value="GEL98139.1"/>
    <property type="molecule type" value="Genomic_DNA"/>
</dbReference>
<organism evidence="2 3">
    <name type="scientific">Cellulomonas terrae</name>
    <dbReference type="NCBI Taxonomy" id="311234"/>
    <lineage>
        <taxon>Bacteria</taxon>
        <taxon>Bacillati</taxon>
        <taxon>Actinomycetota</taxon>
        <taxon>Actinomycetes</taxon>
        <taxon>Micrococcales</taxon>
        <taxon>Cellulomonadaceae</taxon>
        <taxon>Cellulomonas</taxon>
    </lineage>
</organism>
<name>A0A511JJT1_9CELL</name>
<evidence type="ECO:0000256" key="1">
    <source>
        <dbReference type="SAM" id="MobiDB-lite"/>
    </source>
</evidence>
<feature type="region of interest" description="Disordered" evidence="1">
    <location>
        <begin position="61"/>
        <end position="81"/>
    </location>
</feature>